<dbReference type="PROSITE" id="PS51257">
    <property type="entry name" value="PROKAR_LIPOPROTEIN"/>
    <property type="match status" value="1"/>
</dbReference>
<reference evidence="3" key="2">
    <citation type="submission" date="2020-09" db="EMBL/GenBank/DDBJ databases">
        <authorList>
            <person name="Sun Q."/>
            <person name="Zhou Y."/>
        </authorList>
    </citation>
    <scope>NUCLEOTIDE SEQUENCE</scope>
    <source>
        <strain evidence="3">CGMCC 1.8984</strain>
    </source>
</reference>
<gene>
    <name evidence="3" type="ORF">GCM10011372_19580</name>
</gene>
<dbReference type="EMBL" id="BMMD01000010">
    <property type="protein sequence ID" value="GGJ81281.1"/>
    <property type="molecule type" value="Genomic_DNA"/>
</dbReference>
<evidence type="ECO:0000313" key="3">
    <source>
        <dbReference type="EMBL" id="GGJ81281.1"/>
    </source>
</evidence>
<reference evidence="3" key="1">
    <citation type="journal article" date="2014" name="Int. J. Syst. Evol. Microbiol.">
        <title>Complete genome sequence of Corynebacterium casei LMG S-19264T (=DSM 44701T), isolated from a smear-ripened cheese.</title>
        <authorList>
            <consortium name="US DOE Joint Genome Institute (JGI-PGF)"/>
            <person name="Walter F."/>
            <person name="Albersmeier A."/>
            <person name="Kalinowski J."/>
            <person name="Ruckert C."/>
        </authorList>
    </citation>
    <scope>NUCLEOTIDE SEQUENCE</scope>
    <source>
        <strain evidence="3">CGMCC 1.8984</strain>
    </source>
</reference>
<organism evidence="3 4">
    <name type="scientific">Agromyces bauzanensis</name>
    <dbReference type="NCBI Taxonomy" id="1308924"/>
    <lineage>
        <taxon>Bacteria</taxon>
        <taxon>Bacillati</taxon>
        <taxon>Actinomycetota</taxon>
        <taxon>Actinomycetes</taxon>
        <taxon>Micrococcales</taxon>
        <taxon>Microbacteriaceae</taxon>
        <taxon>Agromyces</taxon>
    </lineage>
</organism>
<evidence type="ECO:0000256" key="1">
    <source>
        <dbReference type="SAM" id="MobiDB-lite"/>
    </source>
</evidence>
<keyword evidence="2" id="KW-0732">Signal</keyword>
<feature type="signal peptide" evidence="2">
    <location>
        <begin position="1"/>
        <end position="25"/>
    </location>
</feature>
<feature type="chain" id="PRO_5037894619" evidence="2">
    <location>
        <begin position="26"/>
        <end position="130"/>
    </location>
</feature>
<evidence type="ECO:0000256" key="2">
    <source>
        <dbReference type="SAM" id="SignalP"/>
    </source>
</evidence>
<comment type="caution">
    <text evidence="3">The sequence shown here is derived from an EMBL/GenBank/DDBJ whole genome shotgun (WGS) entry which is preliminary data.</text>
</comment>
<accession>A0A917PJM1</accession>
<feature type="region of interest" description="Disordered" evidence="1">
    <location>
        <begin position="74"/>
        <end position="130"/>
    </location>
</feature>
<dbReference type="RefSeq" id="WP_188743257.1">
    <property type="nucleotide sequence ID" value="NZ_BAABFW010000030.1"/>
</dbReference>
<keyword evidence="4" id="KW-1185">Reference proteome</keyword>
<name>A0A917PJM1_9MICO</name>
<proteinExistence type="predicted"/>
<evidence type="ECO:0000313" key="4">
    <source>
        <dbReference type="Proteomes" id="UP000636956"/>
    </source>
</evidence>
<dbReference type="Proteomes" id="UP000636956">
    <property type="component" value="Unassembled WGS sequence"/>
</dbReference>
<dbReference type="AlphaFoldDB" id="A0A917PJM1"/>
<sequence>MTTRIAAPVIVAVSLAVLMSGCAGAATAGGGVRDDVRTAENAAVIGLARGHVIVRDDLSPERAQNRITAGSVEQAVQAEVSPPWTAEARRELHAQAASTAQGFSGEAMRELKSGAPLDVDDDLSPLGGPR</sequence>
<protein>
    <submittedName>
        <fullName evidence="3">Uncharacterized protein</fullName>
    </submittedName>
</protein>